<sequence>MPALPAELENLHRSSRKLRDQSRMYNNLFSMSVRGTSGCSGQQTGPSNVVLRGQTYHRMLPGNPASGPLRWYVNDAEYPNEVINDLKMDRDIVKKLRTILFRCNPLLHQLGAIRTCAT</sequence>
<dbReference type="EMBL" id="BDGG01000008">
    <property type="protein sequence ID" value="GAV02582.1"/>
    <property type="molecule type" value="Genomic_DNA"/>
</dbReference>
<accession>A0A1D1VLU8</accession>
<evidence type="ECO:0000313" key="1">
    <source>
        <dbReference type="EMBL" id="GAV02582.1"/>
    </source>
</evidence>
<dbReference type="Proteomes" id="UP000186922">
    <property type="component" value="Unassembled WGS sequence"/>
</dbReference>
<comment type="caution">
    <text evidence="1">The sequence shown here is derived from an EMBL/GenBank/DDBJ whole genome shotgun (WGS) entry which is preliminary data.</text>
</comment>
<organism evidence="1 2">
    <name type="scientific">Ramazzottius varieornatus</name>
    <name type="common">Water bear</name>
    <name type="synonym">Tardigrade</name>
    <dbReference type="NCBI Taxonomy" id="947166"/>
    <lineage>
        <taxon>Eukaryota</taxon>
        <taxon>Metazoa</taxon>
        <taxon>Ecdysozoa</taxon>
        <taxon>Tardigrada</taxon>
        <taxon>Eutardigrada</taxon>
        <taxon>Parachela</taxon>
        <taxon>Hypsibioidea</taxon>
        <taxon>Ramazzottiidae</taxon>
        <taxon>Ramazzottius</taxon>
    </lineage>
</organism>
<name>A0A1D1VLU8_RAMVA</name>
<keyword evidence="2" id="KW-1185">Reference proteome</keyword>
<protein>
    <submittedName>
        <fullName evidence="1">Uncharacterized protein</fullName>
    </submittedName>
</protein>
<dbReference type="OrthoDB" id="5424880at2759"/>
<dbReference type="AlphaFoldDB" id="A0A1D1VLU8"/>
<evidence type="ECO:0000313" key="2">
    <source>
        <dbReference type="Proteomes" id="UP000186922"/>
    </source>
</evidence>
<gene>
    <name evidence="1" type="primary">RvY_13126-1</name>
    <name evidence="1" type="synonym">RvY_13126.1</name>
    <name evidence="1" type="ORF">RvY_13126</name>
</gene>
<reference evidence="1 2" key="1">
    <citation type="journal article" date="2016" name="Nat. Commun.">
        <title>Extremotolerant tardigrade genome and improved radiotolerance of human cultured cells by tardigrade-unique protein.</title>
        <authorList>
            <person name="Hashimoto T."/>
            <person name="Horikawa D.D."/>
            <person name="Saito Y."/>
            <person name="Kuwahara H."/>
            <person name="Kozuka-Hata H."/>
            <person name="Shin-I T."/>
            <person name="Minakuchi Y."/>
            <person name="Ohishi K."/>
            <person name="Motoyama A."/>
            <person name="Aizu T."/>
            <person name="Enomoto A."/>
            <person name="Kondo K."/>
            <person name="Tanaka S."/>
            <person name="Hara Y."/>
            <person name="Koshikawa S."/>
            <person name="Sagara H."/>
            <person name="Miura T."/>
            <person name="Yokobori S."/>
            <person name="Miyagawa K."/>
            <person name="Suzuki Y."/>
            <person name="Kubo T."/>
            <person name="Oyama M."/>
            <person name="Kohara Y."/>
            <person name="Fujiyama A."/>
            <person name="Arakawa K."/>
            <person name="Katayama T."/>
            <person name="Toyoda A."/>
            <person name="Kunieda T."/>
        </authorList>
    </citation>
    <scope>NUCLEOTIDE SEQUENCE [LARGE SCALE GENOMIC DNA]</scope>
    <source>
        <strain evidence="1 2">YOKOZUNA-1</strain>
    </source>
</reference>
<proteinExistence type="predicted"/>